<accession>A0A3E1NY27</accession>
<dbReference type="SUPFAM" id="SSF46785">
    <property type="entry name" value="Winged helix' DNA-binding domain"/>
    <property type="match status" value="1"/>
</dbReference>
<evidence type="ECO:0000259" key="4">
    <source>
        <dbReference type="PROSITE" id="PS51118"/>
    </source>
</evidence>
<evidence type="ECO:0000313" key="5">
    <source>
        <dbReference type="EMBL" id="RFM32831.1"/>
    </source>
</evidence>
<dbReference type="GO" id="GO:0003677">
    <property type="term" value="F:DNA binding"/>
    <property type="evidence" value="ECO:0007669"/>
    <property type="project" value="UniProtKB-KW"/>
</dbReference>
<protein>
    <submittedName>
        <fullName evidence="5">Transcriptional regulator</fullName>
    </submittedName>
</protein>
<proteinExistence type="predicted"/>
<reference evidence="5 6" key="1">
    <citation type="submission" date="2018-08" db="EMBL/GenBank/DDBJ databases">
        <title>Chitinophaga sp. K20C18050901, a novel bacterium isolated from forest soil.</title>
        <authorList>
            <person name="Wang C."/>
        </authorList>
    </citation>
    <scope>NUCLEOTIDE SEQUENCE [LARGE SCALE GENOMIC DNA]</scope>
    <source>
        <strain evidence="5 6">K20C18050901</strain>
    </source>
</reference>
<keyword evidence="6" id="KW-1185">Reference proteome</keyword>
<keyword evidence="2" id="KW-0238">DNA-binding</keyword>
<dbReference type="EMBL" id="QTJV01000009">
    <property type="protein sequence ID" value="RFM32831.1"/>
    <property type="molecule type" value="Genomic_DNA"/>
</dbReference>
<keyword evidence="1" id="KW-0805">Transcription regulation</keyword>
<dbReference type="PROSITE" id="PS51118">
    <property type="entry name" value="HTH_HXLR"/>
    <property type="match status" value="1"/>
</dbReference>
<name>A0A3E1NY27_9BACT</name>
<dbReference type="Proteomes" id="UP000261174">
    <property type="component" value="Unassembled WGS sequence"/>
</dbReference>
<dbReference type="Pfam" id="PF01638">
    <property type="entry name" value="HxlR"/>
    <property type="match status" value="1"/>
</dbReference>
<feature type="domain" description="HTH hxlR-type" evidence="4">
    <location>
        <begin position="1"/>
        <end position="90"/>
    </location>
</feature>
<evidence type="ECO:0000313" key="6">
    <source>
        <dbReference type="Proteomes" id="UP000261174"/>
    </source>
</evidence>
<dbReference type="OrthoDB" id="9797599at2"/>
<organism evidence="5 6">
    <name type="scientific">Chitinophaga silvisoli</name>
    <dbReference type="NCBI Taxonomy" id="2291814"/>
    <lineage>
        <taxon>Bacteria</taxon>
        <taxon>Pseudomonadati</taxon>
        <taxon>Bacteroidota</taxon>
        <taxon>Chitinophagia</taxon>
        <taxon>Chitinophagales</taxon>
        <taxon>Chitinophagaceae</taxon>
        <taxon>Chitinophaga</taxon>
    </lineage>
</organism>
<dbReference type="PANTHER" id="PTHR33204">
    <property type="entry name" value="TRANSCRIPTIONAL REGULATOR, MARR FAMILY"/>
    <property type="match status" value="1"/>
</dbReference>
<keyword evidence="3" id="KW-0804">Transcription</keyword>
<gene>
    <name evidence="5" type="ORF">DXN04_23645</name>
</gene>
<dbReference type="InterPro" id="IPR036390">
    <property type="entry name" value="WH_DNA-bd_sf"/>
</dbReference>
<evidence type="ECO:0000256" key="3">
    <source>
        <dbReference type="ARBA" id="ARBA00023163"/>
    </source>
</evidence>
<comment type="caution">
    <text evidence="5">The sequence shown here is derived from an EMBL/GenBank/DDBJ whole genome shotgun (WGS) entry which is preliminary data.</text>
</comment>
<evidence type="ECO:0000256" key="1">
    <source>
        <dbReference type="ARBA" id="ARBA00023015"/>
    </source>
</evidence>
<dbReference type="InterPro" id="IPR036388">
    <property type="entry name" value="WH-like_DNA-bd_sf"/>
</dbReference>
<dbReference type="Gene3D" id="1.10.10.10">
    <property type="entry name" value="Winged helix-like DNA-binding domain superfamily/Winged helix DNA-binding domain"/>
    <property type="match status" value="1"/>
</dbReference>
<evidence type="ECO:0000256" key="2">
    <source>
        <dbReference type="ARBA" id="ARBA00023125"/>
    </source>
</evidence>
<dbReference type="InterPro" id="IPR002577">
    <property type="entry name" value="HTH_HxlR"/>
</dbReference>
<sequence length="90" mass="10382">MGIIKGRWSFPIIRALMNGTMRFKELERNVSSINTRMLVKELKEMEAEGLVIRKAYATVPPTVEYSLTEKGQALKPVIVEIEKWAEKFLQ</sequence>
<dbReference type="PANTHER" id="PTHR33204:SF37">
    <property type="entry name" value="HTH-TYPE TRANSCRIPTIONAL REGULATOR YODB"/>
    <property type="match status" value="1"/>
</dbReference>
<dbReference type="AlphaFoldDB" id="A0A3E1NY27"/>